<proteinExistence type="predicted"/>
<organism evidence="1 2">
    <name type="scientific">Populus alba x Populus x berolinensis</name>
    <dbReference type="NCBI Taxonomy" id="444605"/>
    <lineage>
        <taxon>Eukaryota</taxon>
        <taxon>Viridiplantae</taxon>
        <taxon>Streptophyta</taxon>
        <taxon>Embryophyta</taxon>
        <taxon>Tracheophyta</taxon>
        <taxon>Spermatophyta</taxon>
        <taxon>Magnoliopsida</taxon>
        <taxon>eudicotyledons</taxon>
        <taxon>Gunneridae</taxon>
        <taxon>Pentapetalae</taxon>
        <taxon>rosids</taxon>
        <taxon>fabids</taxon>
        <taxon>Malpighiales</taxon>
        <taxon>Salicaceae</taxon>
        <taxon>Saliceae</taxon>
        <taxon>Populus</taxon>
    </lineage>
</organism>
<dbReference type="EMBL" id="JAQIZT010000003">
    <property type="protein sequence ID" value="KAJ7002833.1"/>
    <property type="molecule type" value="Genomic_DNA"/>
</dbReference>
<protein>
    <submittedName>
        <fullName evidence="1">Uncharacterized protein</fullName>
    </submittedName>
</protein>
<comment type="caution">
    <text evidence="1">The sequence shown here is derived from an EMBL/GenBank/DDBJ whole genome shotgun (WGS) entry which is preliminary data.</text>
</comment>
<accession>A0AAD6R5R8</accession>
<evidence type="ECO:0000313" key="1">
    <source>
        <dbReference type="EMBL" id="KAJ7002833.1"/>
    </source>
</evidence>
<keyword evidence="2" id="KW-1185">Reference proteome</keyword>
<gene>
    <name evidence="1" type="ORF">NC653_008144</name>
</gene>
<dbReference type="AlphaFoldDB" id="A0AAD6R5R8"/>
<dbReference type="Proteomes" id="UP001164929">
    <property type="component" value="Chromosome 3"/>
</dbReference>
<evidence type="ECO:0000313" key="2">
    <source>
        <dbReference type="Proteomes" id="UP001164929"/>
    </source>
</evidence>
<sequence length="157" mass="17041">MAHPYPRGFLKGHAGTPTVVLGKVLSATAVTGLYLDGTSISQVPLPSVEPTIFGSYKHPNKGREFSNWLIENNTYLGAEVMSDVLRTGQIDLSEFGIKPSKYEWYVAPEPAMPSLSALFVEVGISDGSIATPYILGSGSPQKKDYPYSSSLQMWQIV</sequence>
<name>A0AAD6R5R8_9ROSI</name>
<reference evidence="1" key="1">
    <citation type="journal article" date="2023" name="Mol. Ecol. Resour.">
        <title>Chromosome-level genome assembly of a triploid poplar Populus alba 'Berolinensis'.</title>
        <authorList>
            <person name="Chen S."/>
            <person name="Yu Y."/>
            <person name="Wang X."/>
            <person name="Wang S."/>
            <person name="Zhang T."/>
            <person name="Zhou Y."/>
            <person name="He R."/>
            <person name="Meng N."/>
            <person name="Wang Y."/>
            <person name="Liu W."/>
            <person name="Liu Z."/>
            <person name="Liu J."/>
            <person name="Guo Q."/>
            <person name="Huang H."/>
            <person name="Sederoff R.R."/>
            <person name="Wang G."/>
            <person name="Qu G."/>
            <person name="Chen S."/>
        </authorList>
    </citation>
    <scope>NUCLEOTIDE SEQUENCE</scope>
    <source>
        <strain evidence="1">SC-2020</strain>
    </source>
</reference>